<keyword evidence="11" id="KW-0066">ATP synthesis</keyword>
<organism evidence="13 14">
    <name type="scientific">Carnegiea gigantea</name>
    <dbReference type="NCBI Taxonomy" id="171969"/>
    <lineage>
        <taxon>Eukaryota</taxon>
        <taxon>Viridiplantae</taxon>
        <taxon>Streptophyta</taxon>
        <taxon>Embryophyta</taxon>
        <taxon>Tracheophyta</taxon>
        <taxon>Spermatophyta</taxon>
        <taxon>Magnoliopsida</taxon>
        <taxon>eudicotyledons</taxon>
        <taxon>Gunneridae</taxon>
        <taxon>Pentapetalae</taxon>
        <taxon>Caryophyllales</taxon>
        <taxon>Cactineae</taxon>
        <taxon>Cactaceae</taxon>
        <taxon>Cactoideae</taxon>
        <taxon>Echinocereeae</taxon>
        <taxon>Carnegiea</taxon>
    </lineage>
</organism>
<keyword evidence="10" id="KW-0139">CF(1)</keyword>
<name>A0A9Q1Q5D3_9CARY</name>
<evidence type="ECO:0000256" key="11">
    <source>
        <dbReference type="ARBA" id="ARBA00023310"/>
    </source>
</evidence>
<keyword evidence="9" id="KW-0472">Membrane</keyword>
<keyword evidence="6" id="KW-0375">Hydrogen ion transport</keyword>
<evidence type="ECO:0000256" key="6">
    <source>
        <dbReference type="ARBA" id="ARBA00022781"/>
    </source>
</evidence>
<dbReference type="GO" id="GO:0005524">
    <property type="term" value="F:ATP binding"/>
    <property type="evidence" value="ECO:0007669"/>
    <property type="project" value="UniProtKB-KW"/>
</dbReference>
<evidence type="ECO:0000256" key="8">
    <source>
        <dbReference type="ARBA" id="ARBA00023065"/>
    </source>
</evidence>
<evidence type="ECO:0000256" key="4">
    <source>
        <dbReference type="ARBA" id="ARBA00022448"/>
    </source>
</evidence>
<dbReference type="EC" id="7.1.2.2" evidence="3"/>
<keyword evidence="7" id="KW-0067">ATP-binding</keyword>
<gene>
    <name evidence="13" type="ORF">Cgig2_012338</name>
</gene>
<evidence type="ECO:0000256" key="7">
    <source>
        <dbReference type="ARBA" id="ARBA00022840"/>
    </source>
</evidence>
<evidence type="ECO:0000256" key="2">
    <source>
        <dbReference type="ARBA" id="ARBA00008936"/>
    </source>
</evidence>
<comment type="catalytic activity">
    <reaction evidence="12">
        <text>ATP + H2O + 4 H(+)(in) = ADP + phosphate + 5 H(+)(out)</text>
        <dbReference type="Rhea" id="RHEA:57720"/>
        <dbReference type="ChEBI" id="CHEBI:15377"/>
        <dbReference type="ChEBI" id="CHEBI:15378"/>
        <dbReference type="ChEBI" id="CHEBI:30616"/>
        <dbReference type="ChEBI" id="CHEBI:43474"/>
        <dbReference type="ChEBI" id="CHEBI:456216"/>
        <dbReference type="EC" id="7.1.2.2"/>
    </reaction>
</comment>
<accession>A0A9Q1Q5D3</accession>
<evidence type="ECO:0000256" key="1">
    <source>
        <dbReference type="ARBA" id="ARBA00004370"/>
    </source>
</evidence>
<comment type="subcellular location">
    <subcellularLocation>
        <location evidence="1">Membrane</location>
    </subcellularLocation>
</comment>
<reference evidence="13" key="1">
    <citation type="submission" date="2022-04" db="EMBL/GenBank/DDBJ databases">
        <title>Carnegiea gigantea Genome sequencing and assembly v2.</title>
        <authorList>
            <person name="Copetti D."/>
            <person name="Sanderson M.J."/>
            <person name="Burquez A."/>
            <person name="Wojciechowski M.F."/>
        </authorList>
    </citation>
    <scope>NUCLEOTIDE SEQUENCE</scope>
    <source>
        <strain evidence="13">SGP5-SGP5p</strain>
        <tissue evidence="13">Aerial part</tissue>
    </source>
</reference>
<dbReference type="GO" id="GO:0046933">
    <property type="term" value="F:proton-transporting ATP synthase activity, rotational mechanism"/>
    <property type="evidence" value="ECO:0007669"/>
    <property type="project" value="TreeGrafter"/>
</dbReference>
<dbReference type="Gene3D" id="3.40.50.12240">
    <property type="match status" value="1"/>
</dbReference>
<comment type="caution">
    <text evidence="13">The sequence shown here is derived from an EMBL/GenBank/DDBJ whole genome shotgun (WGS) entry which is preliminary data.</text>
</comment>
<dbReference type="Proteomes" id="UP001153076">
    <property type="component" value="Unassembled WGS sequence"/>
</dbReference>
<dbReference type="EMBL" id="JAKOGI010000922">
    <property type="protein sequence ID" value="KAJ8429210.1"/>
    <property type="molecule type" value="Genomic_DNA"/>
</dbReference>
<sequence length="204" mass="22824">MDIAFPLSRMPNIYNALVVKGQDTVGQQINGCGYNFYRRSNAKNRSYRYSSSFKRFSCRSTPKRLFNIPEESVDNLHPIDTRTICSIHRSMLAFTQLDAKLSMSETELKGVGVGETALIVKLINNIPKAQWGISIFGEVRNNAFPVGHQPPLSTKMGSLEEKISSTKQGSITLTQVVYVPAENLTDPAPTMTFAHYHTVKRISH</sequence>
<keyword evidence="14" id="KW-1185">Reference proteome</keyword>
<evidence type="ECO:0000256" key="5">
    <source>
        <dbReference type="ARBA" id="ARBA00022741"/>
    </source>
</evidence>
<evidence type="ECO:0000256" key="3">
    <source>
        <dbReference type="ARBA" id="ARBA00012473"/>
    </source>
</evidence>
<dbReference type="InterPro" id="IPR027417">
    <property type="entry name" value="P-loop_NTPase"/>
</dbReference>
<dbReference type="GO" id="GO:0005739">
    <property type="term" value="C:mitochondrion"/>
    <property type="evidence" value="ECO:0007669"/>
    <property type="project" value="GOC"/>
</dbReference>
<dbReference type="SUPFAM" id="SSF52540">
    <property type="entry name" value="P-loop containing nucleoside triphosphate hydrolases"/>
    <property type="match status" value="1"/>
</dbReference>
<evidence type="ECO:0000256" key="10">
    <source>
        <dbReference type="ARBA" id="ARBA00023196"/>
    </source>
</evidence>
<keyword evidence="4" id="KW-0813">Transport</keyword>
<dbReference type="GO" id="GO:0009535">
    <property type="term" value="C:chloroplast thylakoid membrane"/>
    <property type="evidence" value="ECO:0007669"/>
    <property type="project" value="TreeGrafter"/>
</dbReference>
<dbReference type="PANTHER" id="PTHR15184">
    <property type="entry name" value="ATP SYNTHASE"/>
    <property type="match status" value="1"/>
</dbReference>
<keyword evidence="8" id="KW-0406">Ion transport</keyword>
<evidence type="ECO:0000256" key="9">
    <source>
        <dbReference type="ARBA" id="ARBA00023136"/>
    </source>
</evidence>
<evidence type="ECO:0000313" key="14">
    <source>
        <dbReference type="Proteomes" id="UP001153076"/>
    </source>
</evidence>
<protein>
    <recommendedName>
        <fullName evidence="3">H(+)-transporting two-sector ATPase</fullName>
        <ecNumber evidence="3">7.1.2.2</ecNumber>
    </recommendedName>
</protein>
<evidence type="ECO:0000256" key="12">
    <source>
        <dbReference type="ARBA" id="ARBA00048383"/>
    </source>
</evidence>
<evidence type="ECO:0000313" key="13">
    <source>
        <dbReference type="EMBL" id="KAJ8429210.1"/>
    </source>
</evidence>
<dbReference type="PANTHER" id="PTHR15184:SF71">
    <property type="entry name" value="ATP SYNTHASE SUBUNIT BETA, MITOCHONDRIAL"/>
    <property type="match status" value="1"/>
</dbReference>
<dbReference type="InterPro" id="IPR050053">
    <property type="entry name" value="ATPase_alpha/beta_chains"/>
</dbReference>
<proteinExistence type="inferred from homology"/>
<dbReference type="GO" id="GO:0045259">
    <property type="term" value="C:proton-transporting ATP synthase complex"/>
    <property type="evidence" value="ECO:0007669"/>
    <property type="project" value="UniProtKB-KW"/>
</dbReference>
<keyword evidence="5" id="KW-0547">Nucleotide-binding</keyword>
<dbReference type="GO" id="GO:0042776">
    <property type="term" value="P:proton motive force-driven mitochondrial ATP synthesis"/>
    <property type="evidence" value="ECO:0007669"/>
    <property type="project" value="TreeGrafter"/>
</dbReference>
<comment type="similarity">
    <text evidence="2">Belongs to the ATPase alpha/beta chains family.</text>
</comment>
<dbReference type="AlphaFoldDB" id="A0A9Q1Q5D3"/>